<name>A0A8G0LLP3_9HYPO</name>
<protein>
    <submittedName>
        <fullName evidence="1">Uncharacterized protein</fullName>
    </submittedName>
</protein>
<evidence type="ECO:0000313" key="1">
    <source>
        <dbReference type="EMBL" id="QYT04589.1"/>
    </source>
</evidence>
<organism evidence="1 2">
    <name type="scientific">Trichoderma simmonsii</name>
    <dbReference type="NCBI Taxonomy" id="1491479"/>
    <lineage>
        <taxon>Eukaryota</taxon>
        <taxon>Fungi</taxon>
        <taxon>Dikarya</taxon>
        <taxon>Ascomycota</taxon>
        <taxon>Pezizomycotina</taxon>
        <taxon>Sordariomycetes</taxon>
        <taxon>Hypocreomycetidae</taxon>
        <taxon>Hypocreales</taxon>
        <taxon>Hypocreaceae</taxon>
        <taxon>Trichoderma</taxon>
    </lineage>
</organism>
<sequence>MSSFGNTASMKEETDPFSFNIQLNTEEENRGFHGKNYLGEVQRHNVIDDCCLGLLLKGRIDRIIHGWETEGGNPATLVIFGFRFHGISEARRFKQATITITFQDEKKREDADPEVIAMWPDGDFTLGRPTQVTIGDSQGAKATMGLSGGPPIQPTAQATLKWERKKEYTKESRASLTGSTMLNMAIRDYGGDNAAYLTIREDSAAASGIITDFRVAVLLRRQNQTDRFSATVSLKAKAHFFYNAIRVLRDISGFSPANDPVVFQPGVQYLRVSNFLNDELADGVDERNLTQTKLEGLAGVLGTTVLSM</sequence>
<dbReference type="EMBL" id="CP075869">
    <property type="protein sequence ID" value="QYT04589.1"/>
    <property type="molecule type" value="Genomic_DNA"/>
</dbReference>
<keyword evidence="2" id="KW-1185">Reference proteome</keyword>
<evidence type="ECO:0000313" key="2">
    <source>
        <dbReference type="Proteomes" id="UP000826661"/>
    </source>
</evidence>
<accession>A0A8G0LLP3</accession>
<proteinExistence type="predicted"/>
<reference evidence="1 2" key="1">
    <citation type="journal article" date="2021" name="BMC Genomics">
        <title>Telomere-to-telomere genome assembly of asparaginase-producing Trichoderma simmonsii.</title>
        <authorList>
            <person name="Chung D."/>
            <person name="Kwon Y.M."/>
            <person name="Yang Y."/>
        </authorList>
    </citation>
    <scope>NUCLEOTIDE SEQUENCE [LARGE SCALE GENOMIC DNA]</scope>
    <source>
        <strain evidence="1 2">GH-Sj1</strain>
    </source>
</reference>
<gene>
    <name evidence="1" type="ORF">H0G86_011491</name>
</gene>
<dbReference type="Proteomes" id="UP000826661">
    <property type="component" value="Chromosome VI"/>
</dbReference>
<dbReference type="AlphaFoldDB" id="A0A8G0LLP3"/>